<accession>A0ABR3PVS7</accession>
<dbReference type="EMBL" id="JBBXJM010000006">
    <property type="protein sequence ID" value="KAL1406540.1"/>
    <property type="molecule type" value="Genomic_DNA"/>
</dbReference>
<dbReference type="GeneID" id="95989289"/>
<evidence type="ECO:0000313" key="2">
    <source>
        <dbReference type="Proteomes" id="UP001565368"/>
    </source>
</evidence>
<gene>
    <name evidence="1" type="ORF">Q8F55_008246</name>
</gene>
<proteinExistence type="predicted"/>
<comment type="caution">
    <text evidence="1">The sequence shown here is derived from an EMBL/GenBank/DDBJ whole genome shotgun (WGS) entry which is preliminary data.</text>
</comment>
<evidence type="ECO:0008006" key="3">
    <source>
        <dbReference type="Google" id="ProtNLM"/>
    </source>
</evidence>
<reference evidence="1 2" key="1">
    <citation type="submission" date="2023-08" db="EMBL/GenBank/DDBJ databases">
        <title>Annotated Genome Sequence of Vanrija albida AlHP1.</title>
        <authorList>
            <person name="Herzog R."/>
        </authorList>
    </citation>
    <scope>NUCLEOTIDE SEQUENCE [LARGE SCALE GENOMIC DNA]</scope>
    <source>
        <strain evidence="1 2">AlHP1</strain>
    </source>
</reference>
<name>A0ABR3PVS7_9TREE</name>
<protein>
    <recommendedName>
        <fullName evidence="3">Nucleoporin Nup54 alpha-helical domain-containing protein</fullName>
    </recommendedName>
</protein>
<evidence type="ECO:0000313" key="1">
    <source>
        <dbReference type="EMBL" id="KAL1406540.1"/>
    </source>
</evidence>
<organism evidence="1 2">
    <name type="scientific">Vanrija albida</name>
    <dbReference type="NCBI Taxonomy" id="181172"/>
    <lineage>
        <taxon>Eukaryota</taxon>
        <taxon>Fungi</taxon>
        <taxon>Dikarya</taxon>
        <taxon>Basidiomycota</taxon>
        <taxon>Agaricomycotina</taxon>
        <taxon>Tremellomycetes</taxon>
        <taxon>Trichosporonales</taxon>
        <taxon>Trichosporonaceae</taxon>
        <taxon>Vanrija</taxon>
    </lineage>
</organism>
<dbReference type="RefSeq" id="XP_069206484.1">
    <property type="nucleotide sequence ID" value="XM_069356643.1"/>
</dbReference>
<dbReference type="Proteomes" id="UP001565368">
    <property type="component" value="Unassembled WGS sequence"/>
</dbReference>
<keyword evidence="2" id="KW-1185">Reference proteome</keyword>
<sequence>MFRKPDAFRQVWGRDSRGSDPPPLATHPGYVLFHEYPDGQWADGKTVEEQYRYHRDRRTLCITALEYLTEARKPYPDRRPDPYRPDVYTRARVDQVSQTEEWRYLNLFIRSNSGNREVLPALADELEELKRFAEKKMEDLTSEHSRVLDVGHPHGTKGYDARQQLLEETLQMVRRLETRVAVQKKTPRHRPSGVTDDEARLYALRQRATELEDAMDLSFGGQ</sequence>